<evidence type="ECO:0000256" key="7">
    <source>
        <dbReference type="SAM" id="Phobius"/>
    </source>
</evidence>
<organism evidence="9">
    <name type="scientific">Petromyzon marinus</name>
    <name type="common">Sea lamprey</name>
    <dbReference type="NCBI Taxonomy" id="7757"/>
    <lineage>
        <taxon>Eukaryota</taxon>
        <taxon>Metazoa</taxon>
        <taxon>Chordata</taxon>
        <taxon>Craniata</taxon>
        <taxon>Vertebrata</taxon>
        <taxon>Cyclostomata</taxon>
        <taxon>Hyperoartia</taxon>
        <taxon>Petromyzontiformes</taxon>
        <taxon>Petromyzontidae</taxon>
        <taxon>Petromyzon</taxon>
    </lineage>
</organism>
<evidence type="ECO:0000259" key="8">
    <source>
        <dbReference type="PROSITE" id="PS50850"/>
    </source>
</evidence>
<reference evidence="9" key="2">
    <citation type="submission" date="2025-09" db="UniProtKB">
        <authorList>
            <consortium name="Ensembl"/>
        </authorList>
    </citation>
    <scope>IDENTIFICATION</scope>
</reference>
<dbReference type="PANTHER" id="PTHR23505">
    <property type="entry name" value="SPINSTER"/>
    <property type="match status" value="1"/>
</dbReference>
<comment type="subcellular location">
    <subcellularLocation>
        <location evidence="1">Membrane</location>
        <topology evidence="1">Multi-pass membrane protein</topology>
    </subcellularLocation>
</comment>
<sequence>VTGVSRHRSLAVVLILFYVNLLNYMDRFTVAGARQTKAQYCIVLQWSSSKSCAVFICSYMLLAPIFGYLGDRFNRKMIMSVGIAVWSVTTLGSSFIPKENFWAFLLMRGLVGIGEASYSTIAPTVIADLYTRDKRTRMLSIFYFAIPVGSGLGYILGANLAQLTGNWQWGLRVTPVLGVFAVLLIFFVVPEPPRGAIEQETGVHLSRTSWLTDLKCLARNQSLLWSSLGFTSVSFVTGALALWSPEFLSLAEVVQGRLRPCVTEPCEGYSQVSLIFGVLTCVSGFIGVGVGAEIARRYKKYNARADPLVCAFGLLSSAPFLFLSLVTAESNTTATYFFIFCGETLLCLNWAIVADILLYVVIPTRRSTAESVQILMSHLLGDAFSPYLIGKISDSIKGDRDSYLWRFLSLEYALLICAFVCTFGGACFLKTATVIEQDRERAEMIVSVCPPVQGPHADRAMPPRYGK</sequence>
<dbReference type="CDD" id="cd17328">
    <property type="entry name" value="MFS_spinster_like"/>
    <property type="match status" value="1"/>
</dbReference>
<feature type="transmembrane region" description="Helical" evidence="7">
    <location>
        <begin position="307"/>
        <end position="328"/>
    </location>
</feature>
<feature type="transmembrane region" description="Helical" evidence="7">
    <location>
        <begin position="77"/>
        <end position="96"/>
    </location>
</feature>
<evidence type="ECO:0000256" key="1">
    <source>
        <dbReference type="ARBA" id="ARBA00004141"/>
    </source>
</evidence>
<feature type="transmembrane region" description="Helical" evidence="7">
    <location>
        <begin position="274"/>
        <end position="295"/>
    </location>
</feature>
<dbReference type="InterPro" id="IPR020846">
    <property type="entry name" value="MFS_dom"/>
</dbReference>
<dbReference type="Ensembl" id="ENSPMAT00000008246.1">
    <property type="protein sequence ID" value="ENSPMAP00000008209.1"/>
    <property type="gene ID" value="ENSPMAG00000007448.1"/>
</dbReference>
<feature type="transmembrane region" description="Helical" evidence="7">
    <location>
        <begin position="334"/>
        <end position="362"/>
    </location>
</feature>
<dbReference type="GO" id="GO:0016020">
    <property type="term" value="C:membrane"/>
    <property type="evidence" value="ECO:0007669"/>
    <property type="project" value="UniProtKB-SubCell"/>
</dbReference>
<dbReference type="InterPro" id="IPR044770">
    <property type="entry name" value="MFS_spinster-like"/>
</dbReference>
<dbReference type="GeneTree" id="ENSGT00390000005976"/>
<feature type="transmembrane region" description="Helical" evidence="7">
    <location>
        <begin position="169"/>
        <end position="189"/>
    </location>
</feature>
<evidence type="ECO:0000256" key="3">
    <source>
        <dbReference type="ARBA" id="ARBA00022692"/>
    </source>
</evidence>
<accession>S4RSL9</accession>
<keyword evidence="5 7" id="KW-0472">Membrane</keyword>
<evidence type="ECO:0000313" key="9">
    <source>
        <dbReference type="Ensembl" id="ENSPMAP00000008209.1"/>
    </source>
</evidence>
<dbReference type="PANTHER" id="PTHR23505:SF79">
    <property type="entry name" value="PROTEIN SPINSTER"/>
    <property type="match status" value="1"/>
</dbReference>
<keyword evidence="3 7" id="KW-0812">Transmembrane</keyword>
<dbReference type="OMA" id="YICAAGL"/>
<evidence type="ECO:0000256" key="5">
    <source>
        <dbReference type="ARBA" id="ARBA00023136"/>
    </source>
</evidence>
<dbReference type="HOGENOM" id="CLU_001265_5_12_1"/>
<feature type="transmembrane region" description="Helical" evidence="7">
    <location>
        <begin position="223"/>
        <end position="243"/>
    </location>
</feature>
<evidence type="ECO:0000256" key="2">
    <source>
        <dbReference type="ARBA" id="ARBA00022448"/>
    </source>
</evidence>
<dbReference type="InterPro" id="IPR036259">
    <property type="entry name" value="MFS_trans_sf"/>
</dbReference>
<proteinExistence type="inferred from homology"/>
<reference evidence="9" key="1">
    <citation type="submission" date="2025-08" db="UniProtKB">
        <authorList>
            <consortium name="Ensembl"/>
        </authorList>
    </citation>
    <scope>IDENTIFICATION</scope>
</reference>
<feature type="domain" description="Major facilitator superfamily (MFS) profile" evidence="8">
    <location>
        <begin position="12"/>
        <end position="436"/>
    </location>
</feature>
<protein>
    <recommendedName>
        <fullName evidence="8">Major facilitator superfamily (MFS) profile domain-containing protein</fullName>
    </recommendedName>
</protein>
<dbReference type="PROSITE" id="PS50850">
    <property type="entry name" value="MFS"/>
    <property type="match status" value="1"/>
</dbReference>
<dbReference type="STRING" id="7757.ENSPMAP00000008209"/>
<feature type="transmembrane region" description="Helical" evidence="7">
    <location>
        <begin position="53"/>
        <end position="70"/>
    </location>
</feature>
<comment type="similarity">
    <text evidence="6">Belongs to the major facilitator superfamily. Spinster (TC 2.A.1.49) family.</text>
</comment>
<feature type="transmembrane region" description="Helical" evidence="7">
    <location>
        <begin position="102"/>
        <end position="126"/>
    </location>
</feature>
<feature type="transmembrane region" description="Helical" evidence="7">
    <location>
        <begin position="7"/>
        <end position="25"/>
    </location>
</feature>
<name>S4RSL9_PETMA</name>
<dbReference type="GO" id="GO:0022857">
    <property type="term" value="F:transmembrane transporter activity"/>
    <property type="evidence" value="ECO:0007669"/>
    <property type="project" value="InterPro"/>
</dbReference>
<dbReference type="SUPFAM" id="SSF103473">
    <property type="entry name" value="MFS general substrate transporter"/>
    <property type="match status" value="1"/>
</dbReference>
<evidence type="ECO:0000256" key="6">
    <source>
        <dbReference type="ARBA" id="ARBA00024338"/>
    </source>
</evidence>
<feature type="transmembrane region" description="Helical" evidence="7">
    <location>
        <begin position="374"/>
        <end position="392"/>
    </location>
</feature>
<evidence type="ECO:0000256" key="4">
    <source>
        <dbReference type="ARBA" id="ARBA00022989"/>
    </source>
</evidence>
<dbReference type="AlphaFoldDB" id="S4RSL9"/>
<dbReference type="Gene3D" id="1.20.1250.20">
    <property type="entry name" value="MFS general substrate transporter like domains"/>
    <property type="match status" value="1"/>
</dbReference>
<keyword evidence="4 7" id="KW-1133">Transmembrane helix</keyword>
<dbReference type="InterPro" id="IPR011701">
    <property type="entry name" value="MFS"/>
</dbReference>
<keyword evidence="2" id="KW-0813">Transport</keyword>
<feature type="transmembrane region" description="Helical" evidence="7">
    <location>
        <begin position="412"/>
        <end position="435"/>
    </location>
</feature>
<dbReference type="Pfam" id="PF07690">
    <property type="entry name" value="MFS_1"/>
    <property type="match status" value="1"/>
</dbReference>
<feature type="transmembrane region" description="Helical" evidence="7">
    <location>
        <begin position="138"/>
        <end position="157"/>
    </location>
</feature>